<proteinExistence type="predicted"/>
<evidence type="ECO:0000313" key="2">
    <source>
        <dbReference type="Proteomes" id="UP000276133"/>
    </source>
</evidence>
<accession>A0A3M7RE85</accession>
<sequence length="151" mass="17677">MFAAFPERRRGSYKISIKEFLVSFYGAKSANDTRDSKDQNLIQKIAEYFKIAIRKLFILRTIFFKKNEQTIDLIYKTDDDFLLSAHFDNSNPILTIYILDGKLLNILKNNFVLDEKINLHLQFLLIHSYSQVRPNSASLFDILKLTSAKIY</sequence>
<keyword evidence="2" id="KW-1185">Reference proteome</keyword>
<dbReference type="EMBL" id="REGN01003608">
    <property type="protein sequence ID" value="RNA21759.1"/>
    <property type="molecule type" value="Genomic_DNA"/>
</dbReference>
<organism evidence="1 2">
    <name type="scientific">Brachionus plicatilis</name>
    <name type="common">Marine rotifer</name>
    <name type="synonym">Brachionus muelleri</name>
    <dbReference type="NCBI Taxonomy" id="10195"/>
    <lineage>
        <taxon>Eukaryota</taxon>
        <taxon>Metazoa</taxon>
        <taxon>Spiralia</taxon>
        <taxon>Gnathifera</taxon>
        <taxon>Rotifera</taxon>
        <taxon>Eurotatoria</taxon>
        <taxon>Monogononta</taxon>
        <taxon>Pseudotrocha</taxon>
        <taxon>Ploima</taxon>
        <taxon>Brachionidae</taxon>
        <taxon>Brachionus</taxon>
    </lineage>
</organism>
<comment type="caution">
    <text evidence="1">The sequence shown here is derived from an EMBL/GenBank/DDBJ whole genome shotgun (WGS) entry which is preliminary data.</text>
</comment>
<reference evidence="1 2" key="1">
    <citation type="journal article" date="2018" name="Sci. Rep.">
        <title>Genomic signatures of local adaptation to the degree of environmental predictability in rotifers.</title>
        <authorList>
            <person name="Franch-Gras L."/>
            <person name="Hahn C."/>
            <person name="Garcia-Roger E.M."/>
            <person name="Carmona M.J."/>
            <person name="Serra M."/>
            <person name="Gomez A."/>
        </authorList>
    </citation>
    <scope>NUCLEOTIDE SEQUENCE [LARGE SCALE GENOMIC DNA]</scope>
    <source>
        <strain evidence="1">HYR1</strain>
    </source>
</reference>
<evidence type="ECO:0000313" key="1">
    <source>
        <dbReference type="EMBL" id="RNA21759.1"/>
    </source>
</evidence>
<dbReference type="Proteomes" id="UP000276133">
    <property type="component" value="Unassembled WGS sequence"/>
</dbReference>
<protein>
    <submittedName>
        <fullName evidence="1">Uncharacterized protein</fullName>
    </submittedName>
</protein>
<gene>
    <name evidence="1" type="ORF">BpHYR1_054364</name>
</gene>
<name>A0A3M7RE85_BRAPC</name>
<dbReference type="AlphaFoldDB" id="A0A3M7RE85"/>